<dbReference type="InParanoid" id="E9FW50"/>
<keyword evidence="10" id="KW-1185">Reference proteome</keyword>
<keyword evidence="2 7" id="KW-0812">Transmembrane</keyword>
<comment type="subcellular location">
    <subcellularLocation>
        <location evidence="1">Membrane</location>
    </subcellularLocation>
</comment>
<dbReference type="FunFam" id="3.10.20.90:FF:000046">
    <property type="entry name" value="Homocysteine-responsive endoplasmic reticulum-resident ubiquitin-like domain member 2 protein"/>
    <property type="match status" value="1"/>
</dbReference>
<dbReference type="InterPro" id="IPR039751">
    <property type="entry name" value="HERPUD1/2"/>
</dbReference>
<dbReference type="Gene3D" id="3.10.20.90">
    <property type="entry name" value="Phosphatidylinositol 3-kinase Catalytic Subunit, Chain A, domain 1"/>
    <property type="match status" value="1"/>
</dbReference>
<dbReference type="GO" id="GO:0030968">
    <property type="term" value="P:endoplasmic reticulum unfolded protein response"/>
    <property type="evidence" value="ECO:0000318"/>
    <property type="project" value="GO_Central"/>
</dbReference>
<dbReference type="AlphaFoldDB" id="E9FW50"/>
<dbReference type="eggNOG" id="KOG4583">
    <property type="taxonomic scope" value="Eukaryota"/>
</dbReference>
<evidence type="ECO:0000313" key="9">
    <source>
        <dbReference type="EMBL" id="EFX88661.1"/>
    </source>
</evidence>
<dbReference type="InterPro" id="IPR000626">
    <property type="entry name" value="Ubiquitin-like_dom"/>
</dbReference>
<protein>
    <recommendedName>
        <fullName evidence="8">Ubiquitin-like domain-containing protein</fullName>
    </recommendedName>
</protein>
<dbReference type="CDD" id="cd01790">
    <property type="entry name" value="Ubl_HERP"/>
    <property type="match status" value="1"/>
</dbReference>
<dbReference type="PROSITE" id="PS50053">
    <property type="entry name" value="UBIQUITIN_2"/>
    <property type="match status" value="1"/>
</dbReference>
<feature type="region of interest" description="Disordered" evidence="6">
    <location>
        <begin position="191"/>
        <end position="238"/>
    </location>
</feature>
<dbReference type="HOGENOM" id="CLU_058243_0_0_1"/>
<dbReference type="Pfam" id="PF00240">
    <property type="entry name" value="ubiquitin"/>
    <property type="match status" value="1"/>
</dbReference>
<accession>E9FW50</accession>
<evidence type="ECO:0000256" key="4">
    <source>
        <dbReference type="ARBA" id="ARBA00023136"/>
    </source>
</evidence>
<evidence type="ECO:0000259" key="8">
    <source>
        <dbReference type="PROSITE" id="PS50053"/>
    </source>
</evidence>
<feature type="compositionally biased region" description="Low complexity" evidence="6">
    <location>
        <begin position="212"/>
        <end position="221"/>
    </location>
</feature>
<evidence type="ECO:0000256" key="3">
    <source>
        <dbReference type="ARBA" id="ARBA00022989"/>
    </source>
</evidence>
<evidence type="ECO:0000256" key="7">
    <source>
        <dbReference type="SAM" id="Phobius"/>
    </source>
</evidence>
<name>E9FW50_DAPPU</name>
<organism evidence="9 10">
    <name type="scientific">Daphnia pulex</name>
    <name type="common">Water flea</name>
    <dbReference type="NCBI Taxonomy" id="6669"/>
    <lineage>
        <taxon>Eukaryota</taxon>
        <taxon>Metazoa</taxon>
        <taxon>Ecdysozoa</taxon>
        <taxon>Arthropoda</taxon>
        <taxon>Crustacea</taxon>
        <taxon>Branchiopoda</taxon>
        <taxon>Diplostraca</taxon>
        <taxon>Cladocera</taxon>
        <taxon>Anomopoda</taxon>
        <taxon>Daphniidae</taxon>
        <taxon>Daphnia</taxon>
    </lineage>
</organism>
<dbReference type="InterPro" id="IPR029071">
    <property type="entry name" value="Ubiquitin-like_domsf"/>
</dbReference>
<evidence type="ECO:0000256" key="1">
    <source>
        <dbReference type="ARBA" id="ARBA00004370"/>
    </source>
</evidence>
<dbReference type="KEGG" id="dpx:DAPPUDRAFT_310950"/>
<feature type="domain" description="Ubiquitin-like" evidence="8">
    <location>
        <begin position="4"/>
        <end position="87"/>
    </location>
</feature>
<sequence length="390" mass="43229">MPPVTLVIKTPSLKLSDVVYSGESTSSVNQLKIYLQNQYPSKPKPEEQRLIYQGKLLRDNEIFQDFLRDLDHEQTHTLHLVYTLKRTPSAENREQVDTTNAGISNVVEDGLRHRNTASVAAPSSTPAGMQQPQQEWDLTNGQFPVWANQVPGADPVTQQLLWWQQTYAQQYWAQYMHHISNGQQYLSPTAPAVSTPVVSPPPPPAAPAEINRPQQEQAQRRPPLPQVGGVAQEDDDDGARQARDWLDWVYITSRMAILLGVMYYYSSLPRFMLVTLIVAGIYFYQKALHQRRNAVDRNREIIANAAAAAAEVAANREVIENAEQVAGLDGAEAIPNNPLGAEVDPRPTNTATDRVQPAPATLSGFNVALNLLVGFFTSLIPEVPAPEALN</sequence>
<dbReference type="PANTHER" id="PTHR12943">
    <property type="entry name" value="HOMOCYSTEINE-RESPONSIVE ENDOPLASMIC RETICULUM-RESIDENT UNIQUITIN-LIKE DOMAIN HERPUD PROTEIN FAMILY MEMBER"/>
    <property type="match status" value="1"/>
</dbReference>
<dbReference type="Proteomes" id="UP000000305">
    <property type="component" value="Unassembled WGS sequence"/>
</dbReference>
<keyword evidence="3 7" id="KW-1133">Transmembrane helix</keyword>
<dbReference type="OMA" id="YMQLMAA"/>
<dbReference type="GO" id="GO:0016020">
    <property type="term" value="C:membrane"/>
    <property type="evidence" value="ECO:0007669"/>
    <property type="project" value="UniProtKB-SubCell"/>
</dbReference>
<dbReference type="OrthoDB" id="21589at2759"/>
<evidence type="ECO:0000313" key="10">
    <source>
        <dbReference type="Proteomes" id="UP000000305"/>
    </source>
</evidence>
<dbReference type="FunCoup" id="E9FW50">
    <property type="interactions" value="843"/>
</dbReference>
<dbReference type="EMBL" id="GL732525">
    <property type="protein sequence ID" value="EFX88661.1"/>
    <property type="molecule type" value="Genomic_DNA"/>
</dbReference>
<dbReference type="PANTHER" id="PTHR12943:SF27">
    <property type="entry name" value="HOMOCYSTEINE-INDUCED ENDOPLASMIC RETICULUM PROTEIN, ISOFORM A"/>
    <property type="match status" value="1"/>
</dbReference>
<dbReference type="PhylomeDB" id="E9FW50"/>
<proteinExistence type="predicted"/>
<gene>
    <name evidence="9" type="ORF">DAPPUDRAFT_310950</name>
</gene>
<reference evidence="9 10" key="1">
    <citation type="journal article" date="2011" name="Science">
        <title>The ecoresponsive genome of Daphnia pulex.</title>
        <authorList>
            <person name="Colbourne J.K."/>
            <person name="Pfrender M.E."/>
            <person name="Gilbert D."/>
            <person name="Thomas W.K."/>
            <person name="Tucker A."/>
            <person name="Oakley T.H."/>
            <person name="Tokishita S."/>
            <person name="Aerts A."/>
            <person name="Arnold G.J."/>
            <person name="Basu M.K."/>
            <person name="Bauer D.J."/>
            <person name="Caceres C.E."/>
            <person name="Carmel L."/>
            <person name="Casola C."/>
            <person name="Choi J.H."/>
            <person name="Detter J.C."/>
            <person name="Dong Q."/>
            <person name="Dusheyko S."/>
            <person name="Eads B.D."/>
            <person name="Frohlich T."/>
            <person name="Geiler-Samerotte K.A."/>
            <person name="Gerlach D."/>
            <person name="Hatcher P."/>
            <person name="Jogdeo S."/>
            <person name="Krijgsveld J."/>
            <person name="Kriventseva E.V."/>
            <person name="Kultz D."/>
            <person name="Laforsch C."/>
            <person name="Lindquist E."/>
            <person name="Lopez J."/>
            <person name="Manak J.R."/>
            <person name="Muller J."/>
            <person name="Pangilinan J."/>
            <person name="Patwardhan R.P."/>
            <person name="Pitluck S."/>
            <person name="Pritham E.J."/>
            <person name="Rechtsteiner A."/>
            <person name="Rho M."/>
            <person name="Rogozin I.B."/>
            <person name="Sakarya O."/>
            <person name="Salamov A."/>
            <person name="Schaack S."/>
            <person name="Shapiro H."/>
            <person name="Shiga Y."/>
            <person name="Skalitzky C."/>
            <person name="Smith Z."/>
            <person name="Souvorov A."/>
            <person name="Sung W."/>
            <person name="Tang Z."/>
            <person name="Tsuchiya D."/>
            <person name="Tu H."/>
            <person name="Vos H."/>
            <person name="Wang M."/>
            <person name="Wolf Y.I."/>
            <person name="Yamagata H."/>
            <person name="Yamada T."/>
            <person name="Ye Y."/>
            <person name="Shaw J.R."/>
            <person name="Andrews J."/>
            <person name="Crease T.J."/>
            <person name="Tang H."/>
            <person name="Lucas S.M."/>
            <person name="Robertson H.M."/>
            <person name="Bork P."/>
            <person name="Koonin E.V."/>
            <person name="Zdobnov E.M."/>
            <person name="Grigoriev I.V."/>
            <person name="Lynch M."/>
            <person name="Boore J.L."/>
        </authorList>
    </citation>
    <scope>NUCLEOTIDE SEQUENCE [LARGE SCALE GENOMIC DNA]</scope>
</reference>
<evidence type="ECO:0000256" key="2">
    <source>
        <dbReference type="ARBA" id="ARBA00022692"/>
    </source>
</evidence>
<dbReference type="SUPFAM" id="SSF54236">
    <property type="entry name" value="Ubiquitin-like"/>
    <property type="match status" value="1"/>
</dbReference>
<feature type="transmembrane region" description="Helical" evidence="7">
    <location>
        <begin position="271"/>
        <end position="289"/>
    </location>
</feature>
<evidence type="ECO:0000256" key="5">
    <source>
        <dbReference type="ARBA" id="ARBA00023230"/>
    </source>
</evidence>
<keyword evidence="5" id="KW-0834">Unfolded protein response</keyword>
<evidence type="ECO:0000256" key="6">
    <source>
        <dbReference type="SAM" id="MobiDB-lite"/>
    </source>
</evidence>
<keyword evidence="4 7" id="KW-0472">Membrane</keyword>
<dbReference type="STRING" id="6669.E9FW50"/>